<name>A0A6P3XFY8_DINQU</name>
<evidence type="ECO:0000256" key="2">
    <source>
        <dbReference type="ARBA" id="ARBA00010337"/>
    </source>
</evidence>
<evidence type="ECO:0000313" key="11">
    <source>
        <dbReference type="RefSeq" id="XP_014477340.1"/>
    </source>
</evidence>
<evidence type="ECO:0000256" key="1">
    <source>
        <dbReference type="ARBA" id="ARBA00004245"/>
    </source>
</evidence>
<evidence type="ECO:0000256" key="4">
    <source>
        <dbReference type="ARBA" id="ARBA00022701"/>
    </source>
</evidence>
<dbReference type="InterPro" id="IPR042241">
    <property type="entry name" value="GCP_C_sf"/>
</dbReference>
<dbReference type="OrthoDB" id="775571at2759"/>
<gene>
    <name evidence="11" type="primary">LOC106745875</name>
</gene>
<keyword evidence="6" id="KW-0175">Coiled coil</keyword>
<dbReference type="CTD" id="39365"/>
<dbReference type="GO" id="GO:0031122">
    <property type="term" value="P:cytoplasmic microtubule organization"/>
    <property type="evidence" value="ECO:0007669"/>
    <property type="project" value="TreeGrafter"/>
</dbReference>
<dbReference type="GO" id="GO:0051011">
    <property type="term" value="F:microtubule minus-end binding"/>
    <property type="evidence" value="ECO:0007669"/>
    <property type="project" value="TreeGrafter"/>
</dbReference>
<keyword evidence="10" id="KW-1185">Reference proteome</keyword>
<dbReference type="Proteomes" id="UP000515204">
    <property type="component" value="Unplaced"/>
</dbReference>
<dbReference type="InterPro" id="IPR007259">
    <property type="entry name" value="GCP"/>
</dbReference>
<dbReference type="GO" id="GO:0043015">
    <property type="term" value="F:gamma-tubulin binding"/>
    <property type="evidence" value="ECO:0007669"/>
    <property type="project" value="InterPro"/>
</dbReference>
<feature type="domain" description="Gamma tubulin complex component protein N-terminal" evidence="9">
    <location>
        <begin position="398"/>
        <end position="654"/>
    </location>
</feature>
<dbReference type="GO" id="GO:0051321">
    <property type="term" value="P:meiotic cell cycle"/>
    <property type="evidence" value="ECO:0007669"/>
    <property type="project" value="TreeGrafter"/>
</dbReference>
<protein>
    <submittedName>
        <fullName evidence="11">Gamma-tubulin complex component 6</fullName>
    </submittedName>
</protein>
<feature type="compositionally biased region" description="Basic and acidic residues" evidence="7">
    <location>
        <begin position="877"/>
        <end position="887"/>
    </location>
</feature>
<keyword evidence="5" id="KW-0206">Cytoskeleton</keyword>
<comment type="subcellular location">
    <subcellularLocation>
        <location evidence="1">Cytoplasm</location>
        <location evidence="1">Cytoskeleton</location>
    </subcellularLocation>
</comment>
<dbReference type="GO" id="GO:0005874">
    <property type="term" value="C:microtubule"/>
    <property type="evidence" value="ECO:0007669"/>
    <property type="project" value="UniProtKB-KW"/>
</dbReference>
<dbReference type="PANTHER" id="PTHR19302:SF70">
    <property type="entry name" value="GAMMA-TUBULIN COMPLEX COMPONENT 6"/>
    <property type="match status" value="1"/>
</dbReference>
<evidence type="ECO:0000313" key="10">
    <source>
        <dbReference type="Proteomes" id="UP000515204"/>
    </source>
</evidence>
<keyword evidence="3" id="KW-0963">Cytoplasm</keyword>
<feature type="coiled-coil region" evidence="6">
    <location>
        <begin position="716"/>
        <end position="794"/>
    </location>
</feature>
<keyword evidence="4" id="KW-0493">Microtubule</keyword>
<comment type="similarity">
    <text evidence="2">Belongs to the TUBGCP family.</text>
</comment>
<reference evidence="11" key="1">
    <citation type="submission" date="2025-08" db="UniProtKB">
        <authorList>
            <consortium name="RefSeq"/>
        </authorList>
    </citation>
    <scope>IDENTIFICATION</scope>
</reference>
<dbReference type="RefSeq" id="XP_014477340.1">
    <property type="nucleotide sequence ID" value="XM_014621854.1"/>
</dbReference>
<feature type="region of interest" description="Disordered" evidence="7">
    <location>
        <begin position="863"/>
        <end position="955"/>
    </location>
</feature>
<sequence length="1554" mass="176378">MDLDQGRDVNVYELVTQLVKHTLRRNRPGNGNFYVPPKDDIKIVKKLRSKTFEILLNKSNNVHIQGSKANSKADPLIQVLKHAFVLKLSLKRISEAEELENLMKNLFSHETNTEAVINPILQLLIELKNFQTEAQPVLDIFHYGKTNPSLPEDVAPGNGVPIFPTYPMECFILPEKFEVMLGICRTSNLKQDMPTNFVSRERVSFEDRRVPEAILGIETIRCNKSNVIEMQAPCVESNRRDNTPKRYNAIAPILTHLTQVDVEQKSSKLYLSGQRFASDVTSPREWIESAWNREGRVNGSWPLDDSDCNFTNEVGRFRDNVGLMWEEMRPTDGRVSKLRTWESFGIAGPPKQTLFVTDLPETTLHLARIRQTSILLLLPKKAVLSVPLMREVSRGKFLSDVKLLLFGIDSDSFTYNNVTGFKLEGNITVQGVSTESLTIACREAVCWGNSFKSLSRLVMADPQTGKLQQDGLIFRAMCTNVKELLLYYRAALQRILERHESQGSLSLLKKVRPVARLIAEVARLCGYEGQQHDRGAPACGGSRILTHIYKEVAEVTDPKVALVFYSILKSCCEVYFRFLQNWLFEGTCDDVYGEFMIQTRSQYLRKRGRKFWTNAFAIDAGAVPGFLSDLSESILRCGKTLRLLKICSPKNPVCEVSIGAQPEVRVCLSVSMLREQLMRCREYEGRSGAASGPIVSLLSAIRERNKAERATVELVMRAQQETLSRINQQREELVARTAQSKRALLQALKDQAEENALFKEREKELEALAEKLLLEKIDREQREMREQRRSEREHLASHYDKLTADIERIHARFSWRKARMSNFARRTVLLESLKRRERRISGSVGSTPSSDVENAVVDIDEPTSKATSVSVASIDEGEGREGAKQDENSNFAGDEATDVTTDGFDRVSSASETLSPGEVIPEDMKDLQCDSRKKDGALNEESTKGREETQNVGLPRESLPLNIYKRNNERSDLQDFLRDEAMKNIRAIMSDGRMPADTATLDVRLNDILRADELTGRIIAANRPVSLAIERIDNMSAAQANKLKVLLREYGVTTPNNNNEFSTIIVEDRANDNDNRASLGRIEERSNTGENVNNNNNDVPPTFDAKSVNANFADTPMSCTTDNLTTLSSHTPLSQLPNSEELFSLNAAPETSCLSGNTVRSVTEETCFESPMIGDFRLPNFFGLSPDDASARPAHVASSLTIADVEMIDNTSLRVYLEKSVAIPLRIQSRLVDNAIIDHLVNEHAMLLHLHSLRGYFFLLNGEFAKSLTDSLYSRLYAISAPIELFNSATLTNLLEQALMNSFSNNNYVNSELLSLSAVDKPCQLYISDPNVLECLCLNYKISWPLNIILDDTVMLQYSKVFKFLIMTGRMSWVLKEDFNIMKVDRNVVVSEQYHKLQLYRHSMTQFMNALHNYLTCSVLHASWSEFEKDLQNSQTIDQIYLSHMNYIKRILSRCMLNTRGEKMRVCLINIFKIILKFHNRLRSQMWTVGSNTGRYGHPNFKSLEQMYRSFCEWRIYMAHVAHKLATSGYQPHLTHFLNALNMNHMYDLTTKQQ</sequence>
<evidence type="ECO:0000259" key="9">
    <source>
        <dbReference type="Pfam" id="PF17681"/>
    </source>
</evidence>
<evidence type="ECO:0000256" key="5">
    <source>
        <dbReference type="ARBA" id="ARBA00023212"/>
    </source>
</evidence>
<dbReference type="GO" id="GO:0000922">
    <property type="term" value="C:spindle pole"/>
    <property type="evidence" value="ECO:0007669"/>
    <property type="project" value="InterPro"/>
</dbReference>
<dbReference type="KEGG" id="dqu:106745875"/>
<feature type="domain" description="Gamma tubulin complex component C-terminal" evidence="8">
    <location>
        <begin position="1248"/>
        <end position="1547"/>
    </location>
</feature>
<evidence type="ECO:0000256" key="6">
    <source>
        <dbReference type="SAM" id="Coils"/>
    </source>
</evidence>
<accession>A0A6P3XFY8</accession>
<dbReference type="GO" id="GO:0007020">
    <property type="term" value="P:microtubule nucleation"/>
    <property type="evidence" value="ECO:0007669"/>
    <property type="project" value="InterPro"/>
</dbReference>
<proteinExistence type="inferred from homology"/>
<dbReference type="Pfam" id="PF17681">
    <property type="entry name" value="GCP_N_terminal"/>
    <property type="match status" value="1"/>
</dbReference>
<dbReference type="GO" id="GO:0000278">
    <property type="term" value="P:mitotic cell cycle"/>
    <property type="evidence" value="ECO:0007669"/>
    <property type="project" value="TreeGrafter"/>
</dbReference>
<dbReference type="PANTHER" id="PTHR19302">
    <property type="entry name" value="GAMMA TUBULIN COMPLEX PROTEIN"/>
    <property type="match status" value="1"/>
</dbReference>
<dbReference type="GO" id="GO:0051225">
    <property type="term" value="P:spindle assembly"/>
    <property type="evidence" value="ECO:0007669"/>
    <property type="project" value="TreeGrafter"/>
</dbReference>
<dbReference type="Pfam" id="PF04130">
    <property type="entry name" value="GCP_C_terminal"/>
    <property type="match status" value="1"/>
</dbReference>
<evidence type="ECO:0000256" key="3">
    <source>
        <dbReference type="ARBA" id="ARBA00022490"/>
    </source>
</evidence>
<dbReference type="InterPro" id="IPR040457">
    <property type="entry name" value="GCP_C"/>
</dbReference>
<dbReference type="GO" id="GO:0000930">
    <property type="term" value="C:gamma-tubulin complex"/>
    <property type="evidence" value="ECO:0007669"/>
    <property type="project" value="TreeGrafter"/>
</dbReference>
<feature type="compositionally biased region" description="Basic and acidic residues" evidence="7">
    <location>
        <begin position="922"/>
        <end position="949"/>
    </location>
</feature>
<dbReference type="GeneID" id="106745875"/>
<evidence type="ECO:0000259" key="8">
    <source>
        <dbReference type="Pfam" id="PF04130"/>
    </source>
</evidence>
<dbReference type="InterPro" id="IPR041470">
    <property type="entry name" value="GCP_N"/>
</dbReference>
<organism evidence="10 11">
    <name type="scientific">Dinoponera quadriceps</name>
    <name type="common">South American ant</name>
    <dbReference type="NCBI Taxonomy" id="609295"/>
    <lineage>
        <taxon>Eukaryota</taxon>
        <taxon>Metazoa</taxon>
        <taxon>Ecdysozoa</taxon>
        <taxon>Arthropoda</taxon>
        <taxon>Hexapoda</taxon>
        <taxon>Insecta</taxon>
        <taxon>Pterygota</taxon>
        <taxon>Neoptera</taxon>
        <taxon>Endopterygota</taxon>
        <taxon>Hymenoptera</taxon>
        <taxon>Apocrita</taxon>
        <taxon>Aculeata</taxon>
        <taxon>Formicoidea</taxon>
        <taxon>Formicidae</taxon>
        <taxon>Ponerinae</taxon>
        <taxon>Ponerini</taxon>
        <taxon>Dinoponera</taxon>
    </lineage>
</organism>
<evidence type="ECO:0000256" key="7">
    <source>
        <dbReference type="SAM" id="MobiDB-lite"/>
    </source>
</evidence>
<dbReference type="Gene3D" id="1.20.120.1900">
    <property type="entry name" value="Gamma-tubulin complex, C-terminal domain"/>
    <property type="match status" value="1"/>
</dbReference>